<proteinExistence type="predicted"/>
<protein>
    <recommendedName>
        <fullName evidence="4">VCBS repeat-containing protein</fullName>
    </recommendedName>
</protein>
<accession>X1IJ53</accession>
<name>X1IJ53_9ZZZZ</name>
<evidence type="ECO:0000256" key="2">
    <source>
        <dbReference type="SAM" id="Phobius"/>
    </source>
</evidence>
<feature type="non-terminal residue" evidence="3">
    <location>
        <position position="1"/>
    </location>
</feature>
<dbReference type="EMBL" id="BARU01040815">
    <property type="protein sequence ID" value="GAH81737.1"/>
    <property type="molecule type" value="Genomic_DNA"/>
</dbReference>
<feature type="transmembrane region" description="Helical" evidence="2">
    <location>
        <begin position="129"/>
        <end position="149"/>
    </location>
</feature>
<dbReference type="Gene3D" id="2.130.10.130">
    <property type="entry name" value="Integrin alpha, N-terminal"/>
    <property type="match status" value="1"/>
</dbReference>
<keyword evidence="2" id="KW-0812">Transmembrane</keyword>
<dbReference type="PANTHER" id="PTHR46580">
    <property type="entry name" value="SENSOR KINASE-RELATED"/>
    <property type="match status" value="1"/>
</dbReference>
<reference evidence="3" key="1">
    <citation type="journal article" date="2014" name="Front. Microbiol.">
        <title>High frequency of phylogenetically diverse reductive dehalogenase-homologous genes in deep subseafloor sedimentary metagenomes.</title>
        <authorList>
            <person name="Kawai M."/>
            <person name="Futagami T."/>
            <person name="Toyoda A."/>
            <person name="Takaki Y."/>
            <person name="Nishi S."/>
            <person name="Hori S."/>
            <person name="Arai W."/>
            <person name="Tsubouchi T."/>
            <person name="Morono Y."/>
            <person name="Uchiyama I."/>
            <person name="Ito T."/>
            <person name="Fujiyama A."/>
            <person name="Inagaki F."/>
            <person name="Takami H."/>
        </authorList>
    </citation>
    <scope>NUCLEOTIDE SEQUENCE</scope>
    <source>
        <strain evidence="3">Expedition CK06-06</strain>
    </source>
</reference>
<keyword evidence="2" id="KW-1133">Transmembrane helix</keyword>
<dbReference type="InterPro" id="IPR013517">
    <property type="entry name" value="FG-GAP"/>
</dbReference>
<evidence type="ECO:0008006" key="4">
    <source>
        <dbReference type="Google" id="ProtNLM"/>
    </source>
</evidence>
<dbReference type="SUPFAM" id="SSF69318">
    <property type="entry name" value="Integrin alpha N-terminal domain"/>
    <property type="match status" value="1"/>
</dbReference>
<dbReference type="AlphaFoldDB" id="X1IJ53"/>
<sequence length="157" mass="17618">DIITVNRLNASASILLWDNTSNYWDPEIRLNVGEEPICVFAGDINNDGYEDIASANASNNTISIFLWNMTTTSWESEIRKETGNRPSEVFVADADNDGDNDIIVSNTNSHNILIILWPWTSPDSTTPTIWGYDSFLLIAILLGISAFLLKFKKKNKF</sequence>
<dbReference type="PANTHER" id="PTHR46580:SF4">
    <property type="entry name" value="ATP_GTP-BINDING PROTEIN"/>
    <property type="match status" value="1"/>
</dbReference>
<keyword evidence="1" id="KW-0732">Signal</keyword>
<organism evidence="3">
    <name type="scientific">marine sediment metagenome</name>
    <dbReference type="NCBI Taxonomy" id="412755"/>
    <lineage>
        <taxon>unclassified sequences</taxon>
        <taxon>metagenomes</taxon>
        <taxon>ecological metagenomes</taxon>
    </lineage>
</organism>
<comment type="caution">
    <text evidence="3">The sequence shown here is derived from an EMBL/GenBank/DDBJ whole genome shotgun (WGS) entry which is preliminary data.</text>
</comment>
<dbReference type="Pfam" id="PF13517">
    <property type="entry name" value="FG-GAP_3"/>
    <property type="match status" value="1"/>
</dbReference>
<gene>
    <name evidence="3" type="ORF">S03H2_63049</name>
</gene>
<dbReference type="InterPro" id="IPR028994">
    <property type="entry name" value="Integrin_alpha_N"/>
</dbReference>
<evidence type="ECO:0000256" key="1">
    <source>
        <dbReference type="ARBA" id="ARBA00022729"/>
    </source>
</evidence>
<keyword evidence="2" id="KW-0472">Membrane</keyword>
<evidence type="ECO:0000313" key="3">
    <source>
        <dbReference type="EMBL" id="GAH81737.1"/>
    </source>
</evidence>